<evidence type="ECO:0000256" key="5">
    <source>
        <dbReference type="ARBA" id="ARBA00022692"/>
    </source>
</evidence>
<keyword evidence="7 8" id="KW-0472">Membrane</keyword>
<feature type="transmembrane region" description="Helical" evidence="8">
    <location>
        <begin position="75"/>
        <end position="94"/>
    </location>
</feature>
<keyword evidence="11" id="KW-1185">Reference proteome</keyword>
<evidence type="ECO:0000256" key="4">
    <source>
        <dbReference type="ARBA" id="ARBA00022475"/>
    </source>
</evidence>
<organism evidence="10 11">
    <name type="scientific">Celeribacter halophilus</name>
    <dbReference type="NCBI Taxonomy" id="576117"/>
    <lineage>
        <taxon>Bacteria</taxon>
        <taxon>Pseudomonadati</taxon>
        <taxon>Pseudomonadota</taxon>
        <taxon>Alphaproteobacteria</taxon>
        <taxon>Rhodobacterales</taxon>
        <taxon>Roseobacteraceae</taxon>
        <taxon>Celeribacter</taxon>
    </lineage>
</organism>
<gene>
    <name evidence="10" type="ORF">SAMN04488138_10876</name>
</gene>
<reference evidence="10 11" key="1">
    <citation type="submission" date="2016-10" db="EMBL/GenBank/DDBJ databases">
        <authorList>
            <person name="de Groot N.N."/>
        </authorList>
    </citation>
    <scope>NUCLEOTIDE SEQUENCE [LARGE SCALE GENOMIC DNA]</scope>
    <source>
        <strain evidence="10 11">CGMCC 1.8891</strain>
    </source>
</reference>
<dbReference type="Proteomes" id="UP000183299">
    <property type="component" value="Unassembled WGS sequence"/>
</dbReference>
<name>A0A1I3TEU8_9RHOB</name>
<keyword evidence="3" id="KW-0813">Transport</keyword>
<evidence type="ECO:0000256" key="6">
    <source>
        <dbReference type="ARBA" id="ARBA00022989"/>
    </source>
</evidence>
<evidence type="ECO:0000256" key="1">
    <source>
        <dbReference type="ARBA" id="ARBA00004651"/>
    </source>
</evidence>
<keyword evidence="4" id="KW-1003">Cell membrane</keyword>
<evidence type="ECO:0000256" key="3">
    <source>
        <dbReference type="ARBA" id="ARBA00022448"/>
    </source>
</evidence>
<dbReference type="Pfam" id="PF00892">
    <property type="entry name" value="EamA"/>
    <property type="match status" value="1"/>
</dbReference>
<dbReference type="AlphaFoldDB" id="A0A1I3TEU8"/>
<dbReference type="GO" id="GO:0005886">
    <property type="term" value="C:plasma membrane"/>
    <property type="evidence" value="ECO:0007669"/>
    <property type="project" value="UniProtKB-SubCell"/>
</dbReference>
<feature type="transmembrane region" description="Helical" evidence="8">
    <location>
        <begin position="272"/>
        <end position="292"/>
    </location>
</feature>
<dbReference type="PANTHER" id="PTHR22911:SF137">
    <property type="entry name" value="SOLUTE CARRIER FAMILY 35 MEMBER G2-RELATED"/>
    <property type="match status" value="1"/>
</dbReference>
<keyword evidence="6 8" id="KW-1133">Transmembrane helix</keyword>
<dbReference type="EMBL" id="FORY01000008">
    <property type="protein sequence ID" value="SFJ69013.1"/>
    <property type="molecule type" value="Genomic_DNA"/>
</dbReference>
<sequence>MTETQKGLVALLIVQTSWGLLPLYYKAMDHVPAMEVLAHRTLWTFVLFGLWILLQGRLGELRALLSGARLKKVMPAAFLISINWGVFIYAVQAGQALEAAFGYYIFPLVATLIGLVVFKEPLRGLQYPALALAALAVVVLGVGLGAPPWVALVLALTFSAYGAIKKSLDAGPVISVTAEVAFLAPLALIYLVGAALWGWGGSEEQAAGVFGRDLTDSFLLLLSGAFTGGPLIFFAAAARRLTYTVVGMGQYWNSTLQFLLAVLVFAEPFTHWHAVAMPLIWAALVLYTLEALRQERAARRLRRRSTSSSTVSTVSK</sequence>
<feature type="transmembrane region" description="Helical" evidence="8">
    <location>
        <begin position="218"/>
        <end position="238"/>
    </location>
</feature>
<evidence type="ECO:0000256" key="8">
    <source>
        <dbReference type="SAM" id="Phobius"/>
    </source>
</evidence>
<feature type="transmembrane region" description="Helical" evidence="8">
    <location>
        <begin position="176"/>
        <end position="198"/>
    </location>
</feature>
<evidence type="ECO:0000256" key="2">
    <source>
        <dbReference type="ARBA" id="ARBA00007362"/>
    </source>
</evidence>
<feature type="domain" description="EamA" evidence="9">
    <location>
        <begin position="6"/>
        <end position="140"/>
    </location>
</feature>
<dbReference type="PANTHER" id="PTHR22911">
    <property type="entry name" value="ACYL-MALONYL CONDENSING ENZYME-RELATED"/>
    <property type="match status" value="1"/>
</dbReference>
<dbReference type="InterPro" id="IPR000620">
    <property type="entry name" value="EamA_dom"/>
</dbReference>
<feature type="transmembrane region" description="Helical" evidence="8">
    <location>
        <begin position="37"/>
        <end position="54"/>
    </location>
</feature>
<protein>
    <submittedName>
        <fullName evidence="10">Chloramphenicol-sensitive protein RarD</fullName>
    </submittedName>
</protein>
<feature type="transmembrane region" description="Helical" evidence="8">
    <location>
        <begin position="250"/>
        <end position="266"/>
    </location>
</feature>
<evidence type="ECO:0000259" key="9">
    <source>
        <dbReference type="Pfam" id="PF00892"/>
    </source>
</evidence>
<feature type="transmembrane region" description="Helical" evidence="8">
    <location>
        <begin position="100"/>
        <end position="118"/>
    </location>
</feature>
<dbReference type="NCBIfam" id="TIGR00688">
    <property type="entry name" value="rarD"/>
    <property type="match status" value="1"/>
</dbReference>
<evidence type="ECO:0000256" key="7">
    <source>
        <dbReference type="ARBA" id="ARBA00023136"/>
    </source>
</evidence>
<dbReference type="RefSeq" id="WP_066600308.1">
    <property type="nucleotide sequence ID" value="NZ_FORY01000008.1"/>
</dbReference>
<dbReference type="InterPro" id="IPR037185">
    <property type="entry name" value="EmrE-like"/>
</dbReference>
<dbReference type="OrthoDB" id="369870at2"/>
<dbReference type="GeneID" id="98665477"/>
<dbReference type="SUPFAM" id="SSF103481">
    <property type="entry name" value="Multidrug resistance efflux transporter EmrE"/>
    <property type="match status" value="2"/>
</dbReference>
<evidence type="ECO:0000313" key="11">
    <source>
        <dbReference type="Proteomes" id="UP000183299"/>
    </source>
</evidence>
<evidence type="ECO:0000313" key="10">
    <source>
        <dbReference type="EMBL" id="SFJ69013.1"/>
    </source>
</evidence>
<accession>A0A1I3TEU8</accession>
<comment type="subcellular location">
    <subcellularLocation>
        <location evidence="1">Cell membrane</location>
        <topology evidence="1">Multi-pass membrane protein</topology>
    </subcellularLocation>
</comment>
<dbReference type="InterPro" id="IPR004626">
    <property type="entry name" value="RarD"/>
</dbReference>
<dbReference type="STRING" id="576117.SAMN04488138_10876"/>
<comment type="similarity">
    <text evidence="2">Belongs to the EamA transporter family.</text>
</comment>
<keyword evidence="5 8" id="KW-0812">Transmembrane</keyword>
<proteinExistence type="inferred from homology"/>